<keyword evidence="2" id="KW-1185">Reference proteome</keyword>
<reference evidence="1" key="1">
    <citation type="submission" date="2020-11" db="EMBL/GenBank/DDBJ databases">
        <authorList>
            <consortium name="DOE Joint Genome Institute"/>
            <person name="Ahrendt S."/>
            <person name="Riley R."/>
            <person name="Andreopoulos W."/>
            <person name="Labutti K."/>
            <person name="Pangilinan J."/>
            <person name="Ruiz-Duenas F.J."/>
            <person name="Barrasa J.M."/>
            <person name="Sanchez-Garcia M."/>
            <person name="Camarero S."/>
            <person name="Miyauchi S."/>
            <person name="Serrano A."/>
            <person name="Linde D."/>
            <person name="Babiker R."/>
            <person name="Drula E."/>
            <person name="Ayuso-Fernandez I."/>
            <person name="Pacheco R."/>
            <person name="Padilla G."/>
            <person name="Ferreira P."/>
            <person name="Barriuso J."/>
            <person name="Kellner H."/>
            <person name="Castanera R."/>
            <person name="Alfaro M."/>
            <person name="Ramirez L."/>
            <person name="Pisabarro A.G."/>
            <person name="Kuo A."/>
            <person name="Tritt A."/>
            <person name="Lipzen A."/>
            <person name="He G."/>
            <person name="Yan M."/>
            <person name="Ng V."/>
            <person name="Cullen D."/>
            <person name="Martin F."/>
            <person name="Rosso M.-N."/>
            <person name="Henrissat B."/>
            <person name="Hibbett D."/>
            <person name="Martinez A.T."/>
            <person name="Grigoriev I.V."/>
        </authorList>
    </citation>
    <scope>NUCLEOTIDE SEQUENCE</scope>
    <source>
        <strain evidence="1">MF-IS2</strain>
    </source>
</reference>
<comment type="caution">
    <text evidence="1">The sequence shown here is derived from an EMBL/GenBank/DDBJ whole genome shotgun (WGS) entry which is preliminary data.</text>
</comment>
<proteinExistence type="predicted"/>
<dbReference type="Proteomes" id="UP000807342">
    <property type="component" value="Unassembled WGS sequence"/>
</dbReference>
<accession>A0A9P5WY40</accession>
<dbReference type="AlphaFoldDB" id="A0A9P5WY40"/>
<evidence type="ECO:0000313" key="2">
    <source>
        <dbReference type="Proteomes" id="UP000807342"/>
    </source>
</evidence>
<name>A0A9P5WY40_9AGAR</name>
<organism evidence="1 2">
    <name type="scientific">Macrolepiota fuliginosa MF-IS2</name>
    <dbReference type="NCBI Taxonomy" id="1400762"/>
    <lineage>
        <taxon>Eukaryota</taxon>
        <taxon>Fungi</taxon>
        <taxon>Dikarya</taxon>
        <taxon>Basidiomycota</taxon>
        <taxon>Agaricomycotina</taxon>
        <taxon>Agaricomycetes</taxon>
        <taxon>Agaricomycetidae</taxon>
        <taxon>Agaricales</taxon>
        <taxon>Agaricineae</taxon>
        <taxon>Agaricaceae</taxon>
        <taxon>Macrolepiota</taxon>
    </lineage>
</organism>
<protein>
    <submittedName>
        <fullName evidence="1">Uncharacterized protein</fullName>
    </submittedName>
</protein>
<evidence type="ECO:0000313" key="1">
    <source>
        <dbReference type="EMBL" id="KAF9439456.1"/>
    </source>
</evidence>
<sequence>MYQKNDGMNMVELFQPLVVLYHYLPLLCSKLTHFKPLKRLARDKLCLQYYLQLSPKGSHSTLAETDSEYSMNA</sequence>
<dbReference type="EMBL" id="MU154243">
    <property type="protein sequence ID" value="KAF9439456.1"/>
    <property type="molecule type" value="Genomic_DNA"/>
</dbReference>
<gene>
    <name evidence="1" type="ORF">P691DRAFT_769711</name>
</gene>